<feature type="region of interest" description="Disordered" evidence="2">
    <location>
        <begin position="1432"/>
        <end position="1452"/>
    </location>
</feature>
<keyword evidence="1" id="KW-0732">Signal</keyword>
<feature type="compositionally biased region" description="Basic and acidic residues" evidence="2">
    <location>
        <begin position="1013"/>
        <end position="1023"/>
    </location>
</feature>
<dbReference type="Gene3D" id="4.10.1080.10">
    <property type="entry name" value="TSP type-3 repeat"/>
    <property type="match status" value="3"/>
</dbReference>
<dbReference type="InterPro" id="IPR003367">
    <property type="entry name" value="Thrombospondin_3-like_rpt"/>
</dbReference>
<dbReference type="PANTHER" id="PTHR35580">
    <property type="entry name" value="CELL SURFACE GLYCOPROTEIN (S-LAYER PROTEIN)-LIKE PROTEIN"/>
    <property type="match status" value="1"/>
</dbReference>
<feature type="region of interest" description="Disordered" evidence="2">
    <location>
        <begin position="1225"/>
        <end position="1280"/>
    </location>
</feature>
<feature type="compositionally biased region" description="Acidic residues" evidence="2">
    <location>
        <begin position="1066"/>
        <end position="1075"/>
    </location>
</feature>
<dbReference type="InterPro" id="IPR028974">
    <property type="entry name" value="TSP_type-3_rpt"/>
</dbReference>
<sequence>MHRALFLAILMLAAPLVALSSNFEMMNESVILVDEEDDFNSAKTATNPLGWEWVTKDYDAGYVWTREVEVDTFGNTYISGIFRGGSLSLDYHHALNNGGLDVFTAKFSSVGDCVWLTTFGGALDEHVEDMIVDPSGDVYVVGSYDSPQFNASSSILNNSGSRDGFVVSIGRNSGAISWGNSVNGAGFDNITGVTLDSTGGLVYSGWTASPQITINGTTLNNSGDTDFFVLWGYTNGSWEQGRIYGGTGKEQAHDIAADGNGKVMVVAEFTTPSLTLDQTSITHGGGTGSDSLVMRVAKAGVEWVRKPICDKNDRAWSVDVDSAGNVFVAGEIMANTSSASITWGSIQLYIQGYHTSYVVKFSNVGAIGWALGTYLSYSYSSYYVKNPSIDIEGSHLLMGLNYNERFKFYSGSYSSNWIYEHNSLNNAVLVELTNTGSMATSNYMRSGYSSVDDIAWMDMSSGNDHIIIPFNGLARQSESYHYYSDAPATTLQRYSWNNGLSSQQFYALIGHTGSETIIDLEQYDNTSNILLGSSTRYGQNIRFGNNVIGGDLTTSNTYESRLFLAMSDSNGTWTHLDEIKVGSHREGSSGFTTDREWAAMAVGDNGTVWVGFHWQNFLEIPGLTSRSTGSGYIVASWSPTNGWMSADSIYFSTTGYVDVDIAVSNGEVWFSGACYGTVNMHGTSYSGSSNWNICIAKRGVTSSWSNIYRSGQYTQHDLSLEAMTAHPNGGVVFWAKSGYYNDPSTGNNNKNAYSKGALIRLFSSNGTMWWMGEPTCSTGSYCSWVESLDVTSSGDVFVSGYFENSVSFGSCCSVNSGGGYDGFLAKFNSSGSWDWSISLGGTSQDKILDVRNIGNGSIAVVGDKSGVISVGLTTLSSAGTGFVAMAADQGTWEWAAQPTGNTVVQQVIATGNGTIEVAGVLEYQNSARTFGLDSLNSSDGDDIFLSRMSADADADGITNNRDNCHQIYNPSQQNYDSDTFGDICDSDDDADGIGDVVDSCPQGALTWSSNNTTDHDSDGCKDAIEDDDDDNDAINDILDACSTGSLNWTSNGTTDYDTDGCKDSNEDLDDDDDSVNDTADSCPKGSLGWISTPSTDHDGDGCLDNVEDTDDDDDGINDEYDTCVRGELNWTSSNITDNDGDGCLDATEDLNDDDDHYQDYDDSCPNGSVGWYSGSITDYDGDGCRDSDEDLDDDGDGIPDVDDNCPTGVKGWVTNPTVDFDADGCHDWNEDSDDDGDGVSDLIDDCSRTMAGETPNADGCAPGEIPDGNGGGSSSVNYTEDNTYVNNTYVNNTYVNNTYENNTLNNDTYQNQTFQNNSYNNDTFQNQSFSNTTNLNQTINEGDLVNNSGEQQIETAPEGEASSGLSWLPLVVVALMVLLLFVQALHLVKKPALPPGPPESMLVEQELFDEVDHTGVVSDEQEDFDTLVEEEVTKTSPTEESDQPQEKGPPLIVENPIISDGFEWVEWPDGSGQNHFREVGSTDEWQSWPIE</sequence>
<reference evidence="3" key="1">
    <citation type="journal article" date="2014" name="Genome Biol. Evol.">
        <title>Pangenome evidence for extensive interdomain horizontal transfer affecting lineage core and shell genes in uncultured planktonic thaumarchaeota and euryarchaeota.</title>
        <authorList>
            <person name="Deschamps P."/>
            <person name="Zivanovic Y."/>
            <person name="Moreira D."/>
            <person name="Rodriguez-Valera F."/>
            <person name="Lopez-Garcia P."/>
        </authorList>
    </citation>
    <scope>NUCLEOTIDE SEQUENCE</scope>
</reference>
<dbReference type="InterPro" id="IPR052918">
    <property type="entry name" value="Motility_Chemotaxis_Reg"/>
</dbReference>
<accession>A0A075G6R2</accession>
<dbReference type="EMBL" id="KF900570">
    <property type="protein sequence ID" value="AIE99695.1"/>
    <property type="molecule type" value="Genomic_DNA"/>
</dbReference>
<evidence type="ECO:0000256" key="1">
    <source>
        <dbReference type="ARBA" id="ARBA00022729"/>
    </source>
</evidence>
<dbReference type="PANTHER" id="PTHR35580:SF1">
    <property type="entry name" value="PHYTASE-LIKE DOMAIN-CONTAINING PROTEIN"/>
    <property type="match status" value="1"/>
</dbReference>
<name>A0A075G6R2_9EURY</name>
<proteinExistence type="predicted"/>
<evidence type="ECO:0000256" key="2">
    <source>
        <dbReference type="SAM" id="MobiDB-lite"/>
    </source>
</evidence>
<feature type="region of interest" description="Disordered" evidence="2">
    <location>
        <begin position="1470"/>
        <end position="1491"/>
    </location>
</feature>
<evidence type="ECO:0000313" key="3">
    <source>
        <dbReference type="EMBL" id="AIE99695.1"/>
    </source>
</evidence>
<feature type="region of interest" description="Disordered" evidence="2">
    <location>
        <begin position="1064"/>
        <end position="1100"/>
    </location>
</feature>
<dbReference type="SUPFAM" id="SSF103647">
    <property type="entry name" value="TSP type-3 repeat"/>
    <property type="match status" value="1"/>
</dbReference>
<dbReference type="GO" id="GO:0007155">
    <property type="term" value="P:cell adhesion"/>
    <property type="evidence" value="ECO:0007669"/>
    <property type="project" value="InterPro"/>
</dbReference>
<protein>
    <submittedName>
        <fullName evidence="3">Inorganic pyrophosphatase</fullName>
    </submittedName>
</protein>
<feature type="compositionally biased region" description="Acidic residues" evidence="2">
    <location>
        <begin position="1230"/>
        <end position="1244"/>
    </location>
</feature>
<dbReference type="Pfam" id="PF02412">
    <property type="entry name" value="TSP_3"/>
    <property type="match status" value="2"/>
</dbReference>
<dbReference type="GO" id="GO:0005509">
    <property type="term" value="F:calcium ion binding"/>
    <property type="evidence" value="ECO:0007669"/>
    <property type="project" value="InterPro"/>
</dbReference>
<organism evidence="3">
    <name type="scientific">uncultured marine group II/III euryarchaeote KM3_115_D07</name>
    <dbReference type="NCBI Taxonomy" id="1457856"/>
    <lineage>
        <taxon>Archaea</taxon>
        <taxon>Methanobacteriati</taxon>
        <taxon>Methanobacteriota</taxon>
        <taxon>environmental samples</taxon>
    </lineage>
</organism>
<feature type="region of interest" description="Disordered" evidence="2">
    <location>
        <begin position="1006"/>
        <end position="1026"/>
    </location>
</feature>